<dbReference type="InterPro" id="IPR012338">
    <property type="entry name" value="Beta-lactam/transpept-like"/>
</dbReference>
<gene>
    <name evidence="3" type="ORF">AAL_05094</name>
</gene>
<dbReference type="STRING" id="1081109.A0A162IL16"/>
<dbReference type="SUPFAM" id="SSF56601">
    <property type="entry name" value="beta-lactamase/transpeptidase-like"/>
    <property type="match status" value="1"/>
</dbReference>
<sequence length="201" mass="21630">MDKLDDILRRYTAADDDAVCTDKLLGAAFVVTGTHEKEEKKKKQAAPPNPPADTLYSGAAGRLHLGAGSARFTDRSCTWLDAGGAGLFTTAADYALLLRAFLRHALVAPETTSQMLEPQLDETRADLFNTVAFHPLVRSTMAPEFPDGQRLNHGLAGVVNLDHVPGKRRAGSIAWSGILNSRWVCASSPESSLCRVLQGKS</sequence>
<dbReference type="PANTHER" id="PTHR43283:SF17">
    <property type="entry name" value="(LOVD), PUTATIVE (AFU_ORTHOLOGUE AFUA_5G00920)-RELATED"/>
    <property type="match status" value="1"/>
</dbReference>
<dbReference type="GO" id="GO:0016787">
    <property type="term" value="F:hydrolase activity"/>
    <property type="evidence" value="ECO:0007669"/>
    <property type="project" value="UniProtKB-KW"/>
</dbReference>
<dbReference type="Proteomes" id="UP000078544">
    <property type="component" value="Unassembled WGS sequence"/>
</dbReference>
<keyword evidence="4" id="KW-1185">Reference proteome</keyword>
<feature type="region of interest" description="Disordered" evidence="2">
    <location>
        <begin position="36"/>
        <end position="55"/>
    </location>
</feature>
<keyword evidence="1" id="KW-0378">Hydrolase</keyword>
<comment type="caution">
    <text evidence="3">The sequence shown here is derived from an EMBL/GenBank/DDBJ whole genome shotgun (WGS) entry which is preliminary data.</text>
</comment>
<reference evidence="3 4" key="1">
    <citation type="journal article" date="2016" name="Genome Biol. Evol.">
        <title>Divergent and convergent evolution of fungal pathogenicity.</title>
        <authorList>
            <person name="Shang Y."/>
            <person name="Xiao G."/>
            <person name="Zheng P."/>
            <person name="Cen K."/>
            <person name="Zhan S."/>
            <person name="Wang C."/>
        </authorList>
    </citation>
    <scope>NUCLEOTIDE SEQUENCE [LARGE SCALE GENOMIC DNA]</scope>
    <source>
        <strain evidence="3 4">RCEF 2490</strain>
    </source>
</reference>
<evidence type="ECO:0000313" key="4">
    <source>
        <dbReference type="Proteomes" id="UP000078544"/>
    </source>
</evidence>
<protein>
    <submittedName>
        <fullName evidence="3">Beta-lactamase/transpeptidase-like protein</fullName>
    </submittedName>
</protein>
<evidence type="ECO:0000313" key="3">
    <source>
        <dbReference type="EMBL" id="KZZ94983.1"/>
    </source>
</evidence>
<organism evidence="3 4">
    <name type="scientific">Moelleriella libera RCEF 2490</name>
    <dbReference type="NCBI Taxonomy" id="1081109"/>
    <lineage>
        <taxon>Eukaryota</taxon>
        <taxon>Fungi</taxon>
        <taxon>Dikarya</taxon>
        <taxon>Ascomycota</taxon>
        <taxon>Pezizomycotina</taxon>
        <taxon>Sordariomycetes</taxon>
        <taxon>Hypocreomycetidae</taxon>
        <taxon>Hypocreales</taxon>
        <taxon>Clavicipitaceae</taxon>
        <taxon>Moelleriella</taxon>
    </lineage>
</organism>
<accession>A0A162IL16</accession>
<dbReference type="OrthoDB" id="428260at2759"/>
<proteinExistence type="predicted"/>
<dbReference type="AlphaFoldDB" id="A0A162IL16"/>
<dbReference type="EMBL" id="AZGY01000010">
    <property type="protein sequence ID" value="KZZ94983.1"/>
    <property type="molecule type" value="Genomic_DNA"/>
</dbReference>
<evidence type="ECO:0000256" key="2">
    <source>
        <dbReference type="SAM" id="MobiDB-lite"/>
    </source>
</evidence>
<dbReference type="Gene3D" id="3.40.710.10">
    <property type="entry name" value="DD-peptidase/beta-lactamase superfamily"/>
    <property type="match status" value="1"/>
</dbReference>
<dbReference type="InterPro" id="IPR050789">
    <property type="entry name" value="Diverse_Enzym_Activities"/>
</dbReference>
<name>A0A162IL16_9HYPO</name>
<evidence type="ECO:0000256" key="1">
    <source>
        <dbReference type="ARBA" id="ARBA00022801"/>
    </source>
</evidence>
<dbReference type="PANTHER" id="PTHR43283">
    <property type="entry name" value="BETA-LACTAMASE-RELATED"/>
    <property type="match status" value="1"/>
</dbReference>